<reference evidence="2" key="1">
    <citation type="journal article" date="2020" name="BMC Genomics">
        <title>Correction to: Identification and distribution of gene clusters required for synthesis of sphingolipid metabolism inhibitors in diverse species of the filamentous fungus Fusarium.</title>
        <authorList>
            <person name="Kim H.S."/>
            <person name="Lohmar J.M."/>
            <person name="Busman M."/>
            <person name="Brown D.W."/>
            <person name="Naumann T.A."/>
            <person name="Divon H.H."/>
            <person name="Lysoe E."/>
            <person name="Uhlig S."/>
            <person name="Proctor R.H."/>
        </authorList>
    </citation>
    <scope>NUCLEOTIDE SEQUENCE</scope>
    <source>
        <strain evidence="2">NRRL 22465</strain>
    </source>
</reference>
<dbReference type="EMBL" id="JABEYC010000567">
    <property type="protein sequence ID" value="KAF4976119.1"/>
    <property type="molecule type" value="Genomic_DNA"/>
</dbReference>
<organism evidence="2 3">
    <name type="scientific">Fusarium zealandicum</name>
    <dbReference type="NCBI Taxonomy" id="1053134"/>
    <lineage>
        <taxon>Eukaryota</taxon>
        <taxon>Fungi</taxon>
        <taxon>Dikarya</taxon>
        <taxon>Ascomycota</taxon>
        <taxon>Pezizomycotina</taxon>
        <taxon>Sordariomycetes</taxon>
        <taxon>Hypocreomycetidae</taxon>
        <taxon>Hypocreales</taxon>
        <taxon>Nectriaceae</taxon>
        <taxon>Fusarium</taxon>
        <taxon>Fusarium staphyleae species complex</taxon>
    </lineage>
</organism>
<proteinExistence type="predicted"/>
<gene>
    <name evidence="2" type="ORF">FZEAL_7175</name>
</gene>
<sequence length="195" mass="21227">MAIVDTSMAYLRHLPPAGSEASLAQAETLMNRQTHAGVRATNSSSRKTVPGPGLGLYLGVLGLAIGHVRCDSPTLEKPRQTLPPPKDARLTASRDDELTIGWLETNRWSMDTGLPFRKHPDTCPKTTTSPLFTSRQLQRPSFCRGHAHQASTPASASFSLAAQRTPTTPYPLTALRPAARNEDGTWSEDNITRDQ</sequence>
<name>A0A8H4XIQ7_9HYPO</name>
<feature type="compositionally biased region" description="Polar residues" evidence="1">
    <location>
        <begin position="154"/>
        <end position="167"/>
    </location>
</feature>
<keyword evidence="3" id="KW-1185">Reference proteome</keyword>
<reference evidence="2" key="2">
    <citation type="submission" date="2020-05" db="EMBL/GenBank/DDBJ databases">
        <authorList>
            <person name="Kim H.-S."/>
            <person name="Proctor R.H."/>
            <person name="Brown D.W."/>
        </authorList>
    </citation>
    <scope>NUCLEOTIDE SEQUENCE</scope>
    <source>
        <strain evidence="2">NRRL 22465</strain>
    </source>
</reference>
<evidence type="ECO:0000313" key="2">
    <source>
        <dbReference type="EMBL" id="KAF4976119.1"/>
    </source>
</evidence>
<evidence type="ECO:0000256" key="1">
    <source>
        <dbReference type="SAM" id="MobiDB-lite"/>
    </source>
</evidence>
<comment type="caution">
    <text evidence="2">The sequence shown here is derived from an EMBL/GenBank/DDBJ whole genome shotgun (WGS) entry which is preliminary data.</text>
</comment>
<dbReference type="Proteomes" id="UP000635477">
    <property type="component" value="Unassembled WGS sequence"/>
</dbReference>
<evidence type="ECO:0000313" key="3">
    <source>
        <dbReference type="Proteomes" id="UP000635477"/>
    </source>
</evidence>
<dbReference type="AlphaFoldDB" id="A0A8H4XIQ7"/>
<protein>
    <submittedName>
        <fullName evidence="2">Uncharacterized protein</fullName>
    </submittedName>
</protein>
<accession>A0A8H4XIQ7</accession>
<feature type="region of interest" description="Disordered" evidence="1">
    <location>
        <begin position="154"/>
        <end position="195"/>
    </location>
</feature>